<protein>
    <submittedName>
        <fullName evidence="1">GxxExxY protein</fullName>
    </submittedName>
</protein>
<dbReference type="Pfam" id="PF13366">
    <property type="entry name" value="PDDEXK_3"/>
    <property type="match status" value="1"/>
</dbReference>
<dbReference type="EMBL" id="FONQ01000003">
    <property type="protein sequence ID" value="SFE69181.1"/>
    <property type="molecule type" value="Genomic_DNA"/>
</dbReference>
<dbReference type="RefSeq" id="WP_317615050.1">
    <property type="nucleotide sequence ID" value="NZ_FONQ01000003.1"/>
</dbReference>
<gene>
    <name evidence="1" type="ORF">SAMN04488131_103108</name>
</gene>
<accession>A0A1I2CLL5</accession>
<sequence>MEEEVLTYQIRGCIFNVYNKLGPGLFESVYQSALFYELDKAGLAFKR</sequence>
<organism evidence="1 2">
    <name type="scientific">Flavobacterium xueshanense</name>
    <dbReference type="NCBI Taxonomy" id="935223"/>
    <lineage>
        <taxon>Bacteria</taxon>
        <taxon>Pseudomonadati</taxon>
        <taxon>Bacteroidota</taxon>
        <taxon>Flavobacteriia</taxon>
        <taxon>Flavobacteriales</taxon>
        <taxon>Flavobacteriaceae</taxon>
        <taxon>Flavobacterium</taxon>
    </lineage>
</organism>
<evidence type="ECO:0000313" key="1">
    <source>
        <dbReference type="EMBL" id="SFE69181.1"/>
    </source>
</evidence>
<keyword evidence="2" id="KW-1185">Reference proteome</keyword>
<dbReference type="STRING" id="935223.SAMN04488131_103108"/>
<dbReference type="AlphaFoldDB" id="A0A1I2CLL5"/>
<reference evidence="2" key="1">
    <citation type="submission" date="2016-10" db="EMBL/GenBank/DDBJ databases">
        <authorList>
            <person name="Varghese N."/>
            <person name="Submissions S."/>
        </authorList>
    </citation>
    <scope>NUCLEOTIDE SEQUENCE [LARGE SCALE GENOMIC DNA]</scope>
    <source>
        <strain evidence="2">CGMCC 1.9227</strain>
    </source>
</reference>
<evidence type="ECO:0000313" key="2">
    <source>
        <dbReference type="Proteomes" id="UP000198596"/>
    </source>
</evidence>
<dbReference type="InterPro" id="IPR026350">
    <property type="entry name" value="GxxExxY"/>
</dbReference>
<dbReference type="Proteomes" id="UP000198596">
    <property type="component" value="Unassembled WGS sequence"/>
</dbReference>
<proteinExistence type="predicted"/>
<dbReference type="NCBIfam" id="TIGR04256">
    <property type="entry name" value="GxxExxY"/>
    <property type="match status" value="1"/>
</dbReference>
<name>A0A1I2CLL5_9FLAO</name>